<gene>
    <name evidence="2" type="ORF">LPLAT_LOCUS10555</name>
</gene>
<name>A0AAV2NX69_9HYME</name>
<keyword evidence="3" id="KW-1185">Reference proteome</keyword>
<dbReference type="Proteomes" id="UP001497644">
    <property type="component" value="Chromosome 5"/>
</dbReference>
<dbReference type="EMBL" id="OZ034828">
    <property type="protein sequence ID" value="CAL1685071.1"/>
    <property type="molecule type" value="Genomic_DNA"/>
</dbReference>
<dbReference type="AlphaFoldDB" id="A0AAV2NX69"/>
<organism evidence="2 3">
    <name type="scientific">Lasius platythorax</name>
    <dbReference type="NCBI Taxonomy" id="488582"/>
    <lineage>
        <taxon>Eukaryota</taxon>
        <taxon>Metazoa</taxon>
        <taxon>Ecdysozoa</taxon>
        <taxon>Arthropoda</taxon>
        <taxon>Hexapoda</taxon>
        <taxon>Insecta</taxon>
        <taxon>Pterygota</taxon>
        <taxon>Neoptera</taxon>
        <taxon>Endopterygota</taxon>
        <taxon>Hymenoptera</taxon>
        <taxon>Apocrita</taxon>
        <taxon>Aculeata</taxon>
        <taxon>Formicoidea</taxon>
        <taxon>Formicidae</taxon>
        <taxon>Formicinae</taxon>
        <taxon>Lasius</taxon>
        <taxon>Lasius</taxon>
    </lineage>
</organism>
<evidence type="ECO:0000313" key="3">
    <source>
        <dbReference type="Proteomes" id="UP001497644"/>
    </source>
</evidence>
<evidence type="ECO:0000256" key="1">
    <source>
        <dbReference type="SAM" id="MobiDB-lite"/>
    </source>
</evidence>
<feature type="region of interest" description="Disordered" evidence="1">
    <location>
        <begin position="50"/>
        <end position="72"/>
    </location>
</feature>
<protein>
    <submittedName>
        <fullName evidence="2">Uncharacterized protein</fullName>
    </submittedName>
</protein>
<sequence length="72" mass="8211">MFMPSPRRTEAIRWAKNSTLIYCANQLTLPVCLCEVSKAADPPKFDSNCLSTPHNNKSINHHRDRDQLLIDS</sequence>
<accession>A0AAV2NX69</accession>
<feature type="compositionally biased region" description="Basic and acidic residues" evidence="1">
    <location>
        <begin position="61"/>
        <end position="72"/>
    </location>
</feature>
<proteinExistence type="predicted"/>
<evidence type="ECO:0000313" key="2">
    <source>
        <dbReference type="EMBL" id="CAL1685071.1"/>
    </source>
</evidence>
<reference evidence="2" key="1">
    <citation type="submission" date="2024-04" db="EMBL/GenBank/DDBJ databases">
        <authorList>
            <consortium name="Molecular Ecology Group"/>
        </authorList>
    </citation>
    <scope>NUCLEOTIDE SEQUENCE</scope>
</reference>